<comment type="caution">
    <text evidence="12">The sequence shown here is derived from an EMBL/GenBank/DDBJ whole genome shotgun (WGS) entry which is preliminary data.</text>
</comment>
<protein>
    <recommendedName>
        <fullName evidence="8">D-amino-acid oxidase</fullName>
        <ecNumber evidence="8">1.4.3.3</ecNumber>
    </recommendedName>
</protein>
<dbReference type="SUPFAM" id="SSF51971">
    <property type="entry name" value="Nucleotide-binding domain"/>
    <property type="match status" value="1"/>
</dbReference>
<dbReference type="FunFam" id="3.30.9.10:FF:000018">
    <property type="entry name" value="D-amino acid oxidase, putative"/>
    <property type="match status" value="1"/>
</dbReference>
<name>A0AAD6BUB5_9EURO</name>
<evidence type="ECO:0000256" key="8">
    <source>
        <dbReference type="ARBA" id="ARBA00039101"/>
    </source>
</evidence>
<dbReference type="PIRSF" id="PIRSF000189">
    <property type="entry name" value="D-aa_oxidase"/>
    <property type="match status" value="1"/>
</dbReference>
<dbReference type="InterPro" id="IPR023209">
    <property type="entry name" value="DAO"/>
</dbReference>
<dbReference type="PROSITE" id="PS00677">
    <property type="entry name" value="DAO"/>
    <property type="match status" value="1"/>
</dbReference>
<comment type="cofactor">
    <cofactor evidence="1 10">
        <name>FAD</name>
        <dbReference type="ChEBI" id="CHEBI:57692"/>
    </cofactor>
</comment>
<dbReference type="Gene3D" id="3.40.50.720">
    <property type="entry name" value="NAD(P)-binding Rossmann-like Domain"/>
    <property type="match status" value="1"/>
</dbReference>
<evidence type="ECO:0000256" key="4">
    <source>
        <dbReference type="ARBA" id="ARBA00022630"/>
    </source>
</evidence>
<dbReference type="GO" id="GO:0071949">
    <property type="term" value="F:FAD binding"/>
    <property type="evidence" value="ECO:0007669"/>
    <property type="project" value="InterPro"/>
</dbReference>
<evidence type="ECO:0000256" key="1">
    <source>
        <dbReference type="ARBA" id="ARBA00001974"/>
    </source>
</evidence>
<evidence type="ECO:0000259" key="11">
    <source>
        <dbReference type="Pfam" id="PF01266"/>
    </source>
</evidence>
<dbReference type="SUPFAM" id="SSF54373">
    <property type="entry name" value="FAD-linked reductases, C-terminal domain"/>
    <property type="match status" value="1"/>
</dbReference>
<dbReference type="GeneID" id="81606002"/>
<evidence type="ECO:0000256" key="2">
    <source>
        <dbReference type="ARBA" id="ARBA00004253"/>
    </source>
</evidence>
<reference evidence="12" key="1">
    <citation type="submission" date="2022-12" db="EMBL/GenBank/DDBJ databases">
        <authorList>
            <person name="Petersen C."/>
        </authorList>
    </citation>
    <scope>NUCLEOTIDE SEQUENCE</scope>
    <source>
        <strain evidence="12">IBT 16125</strain>
    </source>
</reference>
<evidence type="ECO:0000256" key="7">
    <source>
        <dbReference type="ARBA" id="ARBA00023140"/>
    </source>
</evidence>
<evidence type="ECO:0000256" key="9">
    <source>
        <dbReference type="ARBA" id="ARBA00049547"/>
    </source>
</evidence>
<keyword evidence="13" id="KW-1185">Reference proteome</keyword>
<comment type="subcellular location">
    <subcellularLocation>
        <location evidence="2">Peroxisome matrix</location>
    </subcellularLocation>
</comment>
<organism evidence="12 13">
    <name type="scientific">Penicillium daleae</name>
    <dbReference type="NCBI Taxonomy" id="63821"/>
    <lineage>
        <taxon>Eukaryota</taxon>
        <taxon>Fungi</taxon>
        <taxon>Dikarya</taxon>
        <taxon>Ascomycota</taxon>
        <taxon>Pezizomycotina</taxon>
        <taxon>Eurotiomycetes</taxon>
        <taxon>Eurotiomycetidae</taxon>
        <taxon>Eurotiales</taxon>
        <taxon>Aspergillaceae</taxon>
        <taxon>Penicillium</taxon>
    </lineage>
</organism>
<keyword evidence="7" id="KW-0576">Peroxisome</keyword>
<feature type="binding site" evidence="10">
    <location>
        <position position="352"/>
    </location>
    <ligand>
        <name>D-dopa</name>
        <dbReference type="ChEBI" id="CHEBI:149689"/>
    </ligand>
</feature>
<keyword evidence="6" id="KW-0560">Oxidoreductase</keyword>
<comment type="catalytic activity">
    <reaction evidence="9">
        <text>a D-alpha-amino acid + O2 + H2O = a 2-oxocarboxylate + H2O2 + NH4(+)</text>
        <dbReference type="Rhea" id="RHEA:21816"/>
        <dbReference type="ChEBI" id="CHEBI:15377"/>
        <dbReference type="ChEBI" id="CHEBI:15379"/>
        <dbReference type="ChEBI" id="CHEBI:16240"/>
        <dbReference type="ChEBI" id="CHEBI:28938"/>
        <dbReference type="ChEBI" id="CHEBI:35179"/>
        <dbReference type="ChEBI" id="CHEBI:59871"/>
        <dbReference type="EC" id="1.4.3.3"/>
    </reaction>
    <physiologicalReaction direction="left-to-right" evidence="9">
        <dbReference type="Rhea" id="RHEA:21817"/>
    </physiologicalReaction>
</comment>
<dbReference type="PANTHER" id="PTHR11530">
    <property type="entry name" value="D-AMINO ACID OXIDASE"/>
    <property type="match status" value="1"/>
</dbReference>
<sequence>MPNKIVVLGAGVSGLTTAYLLSQDPDNQITVLAKHMPGDYDIEYASPWAGANYMPVGKQGSNHHAWERDTWPALKEITEKYPEAGIHFLGMTPNTIEINEHALIISSDAIIYNRKKDQESATGKWFSELVQPNPWYKDVVPDFRDIPESQLASEIDNGQIFTSVCINTAVYLPWLVGQCTKNGAVFKRAVFKHIADAADAHHSGQKADVIVNCTGLSSKFLGGVLDENLLPARGQIVVVRNDPGPMIGLSGTDDGEDEALYIMTRAAGGGTILGGSYQKHNWDPLPDPNLANRIMKRAIAIAPQLVKEGQGIEGLDIIRHGVGLRPLREGGPRVEKDEVAGVKIVHNYGHGGFGYQASFGCAGTAVSLVKQVLQNKTRAKL</sequence>
<evidence type="ECO:0000256" key="3">
    <source>
        <dbReference type="ARBA" id="ARBA00006730"/>
    </source>
</evidence>
<dbReference type="GO" id="GO:0003884">
    <property type="term" value="F:D-amino-acid oxidase activity"/>
    <property type="evidence" value="ECO:0007669"/>
    <property type="project" value="UniProtKB-EC"/>
</dbReference>
<proteinExistence type="inferred from homology"/>
<keyword evidence="4" id="KW-0285">Flavoprotein</keyword>
<evidence type="ECO:0000256" key="6">
    <source>
        <dbReference type="ARBA" id="ARBA00023002"/>
    </source>
</evidence>
<dbReference type="Pfam" id="PF01266">
    <property type="entry name" value="DAO"/>
    <property type="match status" value="1"/>
</dbReference>
<dbReference type="GO" id="GO:0019478">
    <property type="term" value="P:D-amino acid catabolic process"/>
    <property type="evidence" value="ECO:0007669"/>
    <property type="project" value="TreeGrafter"/>
</dbReference>
<accession>A0AAD6BUB5</accession>
<dbReference type="EMBL" id="JAPVEA010000009">
    <property type="protein sequence ID" value="KAJ5433221.1"/>
    <property type="molecule type" value="Genomic_DNA"/>
</dbReference>
<evidence type="ECO:0000256" key="5">
    <source>
        <dbReference type="ARBA" id="ARBA00022827"/>
    </source>
</evidence>
<reference evidence="12" key="2">
    <citation type="journal article" date="2023" name="IMA Fungus">
        <title>Comparative genomic study of the Penicillium genus elucidates a diverse pangenome and 15 lateral gene transfer events.</title>
        <authorList>
            <person name="Petersen C."/>
            <person name="Sorensen T."/>
            <person name="Nielsen M.R."/>
            <person name="Sondergaard T.E."/>
            <person name="Sorensen J.L."/>
            <person name="Fitzpatrick D.A."/>
            <person name="Frisvad J.C."/>
            <person name="Nielsen K.L."/>
        </authorList>
    </citation>
    <scope>NUCLEOTIDE SEQUENCE</scope>
    <source>
        <strain evidence="12">IBT 16125</strain>
    </source>
</reference>
<dbReference type="Gene3D" id="3.30.9.10">
    <property type="entry name" value="D-Amino Acid Oxidase, subunit A, domain 2"/>
    <property type="match status" value="1"/>
</dbReference>
<dbReference type="InterPro" id="IPR006181">
    <property type="entry name" value="D-amino_acid_oxidase_CS"/>
</dbReference>
<dbReference type="RefSeq" id="XP_056760513.1">
    <property type="nucleotide sequence ID" value="XM_056915759.1"/>
</dbReference>
<feature type="domain" description="FAD dependent oxidoreductase" evidence="11">
    <location>
        <begin position="4"/>
        <end position="364"/>
    </location>
</feature>
<dbReference type="GO" id="GO:0005782">
    <property type="term" value="C:peroxisomal matrix"/>
    <property type="evidence" value="ECO:0007669"/>
    <property type="project" value="UniProtKB-SubCell"/>
</dbReference>
<comment type="similarity">
    <text evidence="3">Belongs to the DAMOX/DASOX family.</text>
</comment>
<evidence type="ECO:0000313" key="12">
    <source>
        <dbReference type="EMBL" id="KAJ5433221.1"/>
    </source>
</evidence>
<dbReference type="EC" id="1.4.3.3" evidence="8"/>
<dbReference type="InterPro" id="IPR006076">
    <property type="entry name" value="FAD-dep_OxRdtase"/>
</dbReference>
<evidence type="ECO:0000313" key="13">
    <source>
        <dbReference type="Proteomes" id="UP001213681"/>
    </source>
</evidence>
<evidence type="ECO:0000256" key="10">
    <source>
        <dbReference type="PIRSR" id="PIRSR000189-1"/>
    </source>
</evidence>
<keyword evidence="5 10" id="KW-0274">FAD</keyword>
<feature type="binding site" evidence="10">
    <location>
        <position position="214"/>
    </location>
    <ligand>
        <name>FAD</name>
        <dbReference type="ChEBI" id="CHEBI:57692"/>
    </ligand>
</feature>
<dbReference type="PANTHER" id="PTHR11530:SF16">
    <property type="entry name" value="D-AMINO ACID OXIDASE (AFU_ORTHOLOGUE AFUA_5G11290)"/>
    <property type="match status" value="1"/>
</dbReference>
<dbReference type="AlphaFoldDB" id="A0AAD6BUB5"/>
<dbReference type="Proteomes" id="UP001213681">
    <property type="component" value="Unassembled WGS sequence"/>
</dbReference>
<gene>
    <name evidence="12" type="ORF">N7458_012377</name>
</gene>
<feature type="binding site" evidence="10">
    <location>
        <position position="261"/>
    </location>
    <ligand>
        <name>D-dopa</name>
        <dbReference type="ChEBI" id="CHEBI:149689"/>
    </ligand>
</feature>